<dbReference type="InterPro" id="IPR032675">
    <property type="entry name" value="LRR_dom_sf"/>
</dbReference>
<name>A0A8H5GYN8_9AGAR</name>
<organism evidence="2 3">
    <name type="scientific">Tricholomella constricta</name>
    <dbReference type="NCBI Taxonomy" id="117010"/>
    <lineage>
        <taxon>Eukaryota</taxon>
        <taxon>Fungi</taxon>
        <taxon>Dikarya</taxon>
        <taxon>Basidiomycota</taxon>
        <taxon>Agaricomycotina</taxon>
        <taxon>Agaricomycetes</taxon>
        <taxon>Agaricomycetidae</taxon>
        <taxon>Agaricales</taxon>
        <taxon>Tricholomatineae</taxon>
        <taxon>Lyophyllaceae</taxon>
        <taxon>Tricholomella</taxon>
    </lineage>
</organism>
<evidence type="ECO:0000256" key="1">
    <source>
        <dbReference type="SAM" id="MobiDB-lite"/>
    </source>
</evidence>
<protein>
    <recommendedName>
        <fullName evidence="4">F-box domain-containing protein</fullName>
    </recommendedName>
</protein>
<evidence type="ECO:0008006" key="4">
    <source>
        <dbReference type="Google" id="ProtNLM"/>
    </source>
</evidence>
<evidence type="ECO:0000313" key="2">
    <source>
        <dbReference type="EMBL" id="KAF5373409.1"/>
    </source>
</evidence>
<feature type="compositionally biased region" description="Pro residues" evidence="1">
    <location>
        <begin position="189"/>
        <end position="198"/>
    </location>
</feature>
<dbReference type="EMBL" id="JAACJP010000039">
    <property type="protein sequence ID" value="KAF5373409.1"/>
    <property type="molecule type" value="Genomic_DNA"/>
</dbReference>
<sequence>MTLEATKKQRNLKPDIVTASHNAHSMAQSARNSSQFKPSDLVPWSLLTRCQRGFSKKFTNVVRDHDFVYSPEYLRDCDYEETIVGSLEQPQPSSDLRNINNSSSTLVVHTAHRPYPCAPCGRFAHLRWTDFNETFEMVEKDSPGTFPPPPPKTPVKQVNASKPTYGDQASWRSRLVRDVPLDISEDTPSTPPPPPPKTPVKQDNAFEATYGDQASWRSITTRLFRDVPLDISDEGSRVTSRHSYTYPAVLSSTREGMSLNTGVTRYITRDLSSIAVQDTHRMPYLPPKILKEIFFYCLPSDSLQKPCAREAPMSLTQVCVLWREVALSQPVLWAAFGLRPMGGRDARAPDTLFKLWLDRSGTHPLTLDLSSLMYTRTTRNLALANSNRWRHVILCLNAQTGPVFLKFSGQNATLLDNIELFITDVSDWDVDRLPSILQSFPRVHRMTFHDGLPETFKDLSWPNLTHLTINGHCTTYECRPLLRRCPRLESFAVLCDLAPLEAVPICRPITLRHLSTLTLEADEPSELLDFLTLPALRTLHIAKPRTCGSLRNLEGRSSCNIETLTLLGDDSDEQSGDDVLVYLRLPCFQSLRSLTLTAGVSDELMLALKWTPRSDGGGCFLSELTELSLTNCTTTDGILARTIASRWCTDLQGVPRFPVSLERVDVYYLAEGDIDDAYARLEADYERDISLFKDLAEEGLCVTWGVSHFQLLEEQVVG</sequence>
<gene>
    <name evidence="2" type="ORF">D9615_009478</name>
</gene>
<dbReference type="Proteomes" id="UP000565441">
    <property type="component" value="Unassembled WGS sequence"/>
</dbReference>
<dbReference type="SUPFAM" id="SSF52058">
    <property type="entry name" value="L domain-like"/>
    <property type="match status" value="1"/>
</dbReference>
<evidence type="ECO:0000313" key="3">
    <source>
        <dbReference type="Proteomes" id="UP000565441"/>
    </source>
</evidence>
<dbReference type="OrthoDB" id="2269034at2759"/>
<accession>A0A8H5GYN8</accession>
<feature type="region of interest" description="Disordered" evidence="1">
    <location>
        <begin position="139"/>
        <end position="203"/>
    </location>
</feature>
<dbReference type="Gene3D" id="3.80.10.10">
    <property type="entry name" value="Ribonuclease Inhibitor"/>
    <property type="match status" value="1"/>
</dbReference>
<keyword evidence="3" id="KW-1185">Reference proteome</keyword>
<proteinExistence type="predicted"/>
<reference evidence="2 3" key="1">
    <citation type="journal article" date="2020" name="ISME J.">
        <title>Uncovering the hidden diversity of litter-decomposition mechanisms in mushroom-forming fungi.</title>
        <authorList>
            <person name="Floudas D."/>
            <person name="Bentzer J."/>
            <person name="Ahren D."/>
            <person name="Johansson T."/>
            <person name="Persson P."/>
            <person name="Tunlid A."/>
        </authorList>
    </citation>
    <scope>NUCLEOTIDE SEQUENCE [LARGE SCALE GENOMIC DNA]</scope>
    <source>
        <strain evidence="2 3">CBS 661.87</strain>
    </source>
</reference>
<comment type="caution">
    <text evidence="2">The sequence shown here is derived from an EMBL/GenBank/DDBJ whole genome shotgun (WGS) entry which is preliminary data.</text>
</comment>
<dbReference type="AlphaFoldDB" id="A0A8H5GYN8"/>